<feature type="domain" description="HTH tetR-type" evidence="5">
    <location>
        <begin position="18"/>
        <end position="78"/>
    </location>
</feature>
<accession>A0A328U377</accession>
<dbReference type="GO" id="GO:0003700">
    <property type="term" value="F:DNA-binding transcription factor activity"/>
    <property type="evidence" value="ECO:0007669"/>
    <property type="project" value="TreeGrafter"/>
</dbReference>
<evidence type="ECO:0000313" key="7">
    <source>
        <dbReference type="Proteomes" id="UP000249260"/>
    </source>
</evidence>
<evidence type="ECO:0000313" key="6">
    <source>
        <dbReference type="EMBL" id="RAP75345.1"/>
    </source>
</evidence>
<organism evidence="6 7">
    <name type="scientific">Paenibacillus montanisoli</name>
    <dbReference type="NCBI Taxonomy" id="2081970"/>
    <lineage>
        <taxon>Bacteria</taxon>
        <taxon>Bacillati</taxon>
        <taxon>Bacillota</taxon>
        <taxon>Bacilli</taxon>
        <taxon>Bacillales</taxon>
        <taxon>Paenibacillaceae</taxon>
        <taxon>Paenibacillus</taxon>
    </lineage>
</organism>
<dbReference type="Pfam" id="PF00440">
    <property type="entry name" value="TetR_N"/>
    <property type="match status" value="1"/>
</dbReference>
<dbReference type="InterPro" id="IPR001647">
    <property type="entry name" value="HTH_TetR"/>
</dbReference>
<protein>
    <recommendedName>
        <fullName evidence="5">HTH tetR-type domain-containing protein</fullName>
    </recommendedName>
</protein>
<name>A0A328U377_9BACL</name>
<dbReference type="PROSITE" id="PS50977">
    <property type="entry name" value="HTH_TETR_2"/>
    <property type="match status" value="1"/>
</dbReference>
<dbReference type="InterPro" id="IPR050109">
    <property type="entry name" value="HTH-type_TetR-like_transc_reg"/>
</dbReference>
<keyword evidence="7" id="KW-1185">Reference proteome</keyword>
<dbReference type="EMBL" id="QLUW01000003">
    <property type="protein sequence ID" value="RAP75345.1"/>
    <property type="molecule type" value="Genomic_DNA"/>
</dbReference>
<keyword evidence="2 4" id="KW-0238">DNA-binding</keyword>
<evidence type="ECO:0000256" key="2">
    <source>
        <dbReference type="ARBA" id="ARBA00023125"/>
    </source>
</evidence>
<feature type="DNA-binding region" description="H-T-H motif" evidence="4">
    <location>
        <begin position="41"/>
        <end position="60"/>
    </location>
</feature>
<evidence type="ECO:0000256" key="3">
    <source>
        <dbReference type="ARBA" id="ARBA00023163"/>
    </source>
</evidence>
<dbReference type="PANTHER" id="PTHR30055:SF234">
    <property type="entry name" value="HTH-TYPE TRANSCRIPTIONAL REGULATOR BETI"/>
    <property type="match status" value="1"/>
</dbReference>
<keyword evidence="1" id="KW-0805">Transcription regulation</keyword>
<evidence type="ECO:0000259" key="5">
    <source>
        <dbReference type="PROSITE" id="PS50977"/>
    </source>
</evidence>
<dbReference type="OrthoDB" id="9815924at2"/>
<dbReference type="AlphaFoldDB" id="A0A328U377"/>
<sequence>MHIEVPRLMMTRRKQLSEAMKASIRDAAAALFAEKGYPSVTMREIAKAAGCSHTAIYLYYNSKEELLQQIAIPSLLQLEQRLLELRGRREAVPEDRLLAVCEQYVVFCLTSGSLQTVLFMSGSVRVDDPSPELEVNVIRIRLFTHISQMLHETVTGASEAPDRESAAAIDNGRMLFYYLQGFISTYTGHLEPTAELLERTLPILRQGILTLVRGMKQN</sequence>
<evidence type="ECO:0000256" key="4">
    <source>
        <dbReference type="PROSITE-ProRule" id="PRU00335"/>
    </source>
</evidence>
<dbReference type="Gene3D" id="1.10.357.10">
    <property type="entry name" value="Tetracycline Repressor, domain 2"/>
    <property type="match status" value="1"/>
</dbReference>
<proteinExistence type="predicted"/>
<gene>
    <name evidence="6" type="ORF">DL346_18470</name>
</gene>
<dbReference type="SUPFAM" id="SSF46689">
    <property type="entry name" value="Homeodomain-like"/>
    <property type="match status" value="1"/>
</dbReference>
<comment type="caution">
    <text evidence="6">The sequence shown here is derived from an EMBL/GenBank/DDBJ whole genome shotgun (WGS) entry which is preliminary data.</text>
</comment>
<dbReference type="PANTHER" id="PTHR30055">
    <property type="entry name" value="HTH-TYPE TRANSCRIPTIONAL REGULATOR RUTR"/>
    <property type="match status" value="1"/>
</dbReference>
<evidence type="ECO:0000256" key="1">
    <source>
        <dbReference type="ARBA" id="ARBA00023015"/>
    </source>
</evidence>
<reference evidence="6 7" key="1">
    <citation type="submission" date="2018-06" db="EMBL/GenBank/DDBJ databases">
        <title>Paenibacillus montanisoli sp. nov., isolated from mountain area soil.</title>
        <authorList>
            <person name="Wu M."/>
        </authorList>
    </citation>
    <scope>NUCLEOTIDE SEQUENCE [LARGE SCALE GENOMIC DNA]</scope>
    <source>
        <strain evidence="6 7">RA17</strain>
    </source>
</reference>
<dbReference type="InterPro" id="IPR009057">
    <property type="entry name" value="Homeodomain-like_sf"/>
</dbReference>
<dbReference type="GO" id="GO:0000976">
    <property type="term" value="F:transcription cis-regulatory region binding"/>
    <property type="evidence" value="ECO:0007669"/>
    <property type="project" value="TreeGrafter"/>
</dbReference>
<dbReference type="PRINTS" id="PR00455">
    <property type="entry name" value="HTHTETR"/>
</dbReference>
<keyword evidence="3" id="KW-0804">Transcription</keyword>
<dbReference type="Proteomes" id="UP000249260">
    <property type="component" value="Unassembled WGS sequence"/>
</dbReference>